<sequence length="477" mass="51029">MTMAMTIIEDHVARNSIAIYTLSGLTALTAILLLVPKLFPSIAFRSKSINERKQGSHYGLNRAASTGTMSAAPPRRSISTLRMYLIIFSALLMIADAINSCIMIASVWSTGKADWMEFHIFRALTFTPAGPIFTVGLAQRIAVIVVMSPTWQMWFLRTVYVVCTWVSLQQQVFMIVGPLQLAAQPHISDREWYDAFFVPQWSTAIVAIIPVITIGGSLWSLKIAFRHSKVKPSVSSAGAGTSSAVGAGTGPGSSTGEAATSSSNGGVTVVVPSSTLAGASAAKKSTDNLTLSGSRSIENLSRSSGPQVAQPTVVGLHRTTQAVTIKYALTTTFKILTFLMLVWWILFLIMITLRNSHLPFRSSSMSSLIVSCALVTESSFEWLLKMRRKRHLHQHSRTGNGASRDHLGANASGLGGAGGSTRFPGPLGQGAESVRVGGSRELLALPATLLGAVQGTGRKSSSSSSEKEQDAFHRPSF</sequence>
<evidence type="ECO:0000313" key="3">
    <source>
        <dbReference type="EMBL" id="ORZ39794.1"/>
    </source>
</evidence>
<evidence type="ECO:0000256" key="2">
    <source>
        <dbReference type="SAM" id="Phobius"/>
    </source>
</evidence>
<feature type="region of interest" description="Disordered" evidence="1">
    <location>
        <begin position="393"/>
        <end position="432"/>
    </location>
</feature>
<gene>
    <name evidence="3" type="ORF">BCR44DRAFT_95096</name>
</gene>
<proteinExistence type="predicted"/>
<feature type="transmembrane region" description="Helical" evidence="2">
    <location>
        <begin position="365"/>
        <end position="384"/>
    </location>
</feature>
<feature type="compositionally biased region" description="Low complexity" evidence="1">
    <location>
        <begin position="254"/>
        <end position="265"/>
    </location>
</feature>
<comment type="caution">
    <text evidence="3">The sequence shown here is derived from an EMBL/GenBank/DDBJ whole genome shotgun (WGS) entry which is preliminary data.</text>
</comment>
<feature type="transmembrane region" description="Helical" evidence="2">
    <location>
        <begin position="17"/>
        <end position="39"/>
    </location>
</feature>
<feature type="transmembrane region" description="Helical" evidence="2">
    <location>
        <begin position="159"/>
        <end position="181"/>
    </location>
</feature>
<dbReference type="Proteomes" id="UP000193411">
    <property type="component" value="Unassembled WGS sequence"/>
</dbReference>
<name>A0A1Y2I0Q5_9FUNG</name>
<keyword evidence="4" id="KW-1185">Reference proteome</keyword>
<organism evidence="3 4">
    <name type="scientific">Catenaria anguillulae PL171</name>
    <dbReference type="NCBI Taxonomy" id="765915"/>
    <lineage>
        <taxon>Eukaryota</taxon>
        <taxon>Fungi</taxon>
        <taxon>Fungi incertae sedis</taxon>
        <taxon>Blastocladiomycota</taxon>
        <taxon>Blastocladiomycetes</taxon>
        <taxon>Blastocladiales</taxon>
        <taxon>Catenariaceae</taxon>
        <taxon>Catenaria</taxon>
    </lineage>
</organism>
<feature type="transmembrane region" description="Helical" evidence="2">
    <location>
        <begin position="128"/>
        <end position="147"/>
    </location>
</feature>
<accession>A0A1Y2I0Q5</accession>
<feature type="transmembrane region" description="Helical" evidence="2">
    <location>
        <begin position="84"/>
        <end position="108"/>
    </location>
</feature>
<dbReference type="EMBL" id="MCFL01000004">
    <property type="protein sequence ID" value="ORZ39794.1"/>
    <property type="molecule type" value="Genomic_DNA"/>
</dbReference>
<feature type="region of interest" description="Disordered" evidence="1">
    <location>
        <begin position="454"/>
        <end position="477"/>
    </location>
</feature>
<evidence type="ECO:0000256" key="1">
    <source>
        <dbReference type="SAM" id="MobiDB-lite"/>
    </source>
</evidence>
<keyword evidence="2" id="KW-0472">Membrane</keyword>
<feature type="compositionally biased region" description="Low complexity" evidence="1">
    <location>
        <begin position="235"/>
        <end position="246"/>
    </location>
</feature>
<feature type="transmembrane region" description="Helical" evidence="2">
    <location>
        <begin position="335"/>
        <end position="353"/>
    </location>
</feature>
<keyword evidence="2" id="KW-0812">Transmembrane</keyword>
<feature type="region of interest" description="Disordered" evidence="1">
    <location>
        <begin position="233"/>
        <end position="265"/>
    </location>
</feature>
<evidence type="ECO:0000313" key="4">
    <source>
        <dbReference type="Proteomes" id="UP000193411"/>
    </source>
</evidence>
<dbReference type="AlphaFoldDB" id="A0A1Y2I0Q5"/>
<feature type="transmembrane region" description="Helical" evidence="2">
    <location>
        <begin position="201"/>
        <end position="221"/>
    </location>
</feature>
<feature type="compositionally biased region" description="Basic and acidic residues" evidence="1">
    <location>
        <begin position="465"/>
        <end position="477"/>
    </location>
</feature>
<keyword evidence="2" id="KW-1133">Transmembrane helix</keyword>
<reference evidence="3 4" key="1">
    <citation type="submission" date="2016-07" db="EMBL/GenBank/DDBJ databases">
        <title>Pervasive Adenine N6-methylation of Active Genes in Fungi.</title>
        <authorList>
            <consortium name="DOE Joint Genome Institute"/>
            <person name="Mondo S.J."/>
            <person name="Dannebaum R.O."/>
            <person name="Kuo R.C."/>
            <person name="Labutti K."/>
            <person name="Haridas S."/>
            <person name="Kuo A."/>
            <person name="Salamov A."/>
            <person name="Ahrendt S.R."/>
            <person name="Lipzen A."/>
            <person name="Sullivan W."/>
            <person name="Andreopoulos W.B."/>
            <person name="Clum A."/>
            <person name="Lindquist E."/>
            <person name="Daum C."/>
            <person name="Ramamoorthy G.K."/>
            <person name="Gryganskyi A."/>
            <person name="Culley D."/>
            <person name="Magnuson J.K."/>
            <person name="James T.Y."/>
            <person name="O'Malley M.A."/>
            <person name="Stajich J.E."/>
            <person name="Spatafora J.W."/>
            <person name="Visel A."/>
            <person name="Grigoriev I.V."/>
        </authorList>
    </citation>
    <scope>NUCLEOTIDE SEQUENCE [LARGE SCALE GENOMIC DNA]</scope>
    <source>
        <strain evidence="3 4">PL171</strain>
    </source>
</reference>
<protein>
    <submittedName>
        <fullName evidence="3">Uncharacterized protein</fullName>
    </submittedName>
</protein>